<dbReference type="Proteomes" id="UP000030161">
    <property type="component" value="Unassembled WGS sequence"/>
</dbReference>
<sequence length="126" mass="14843">MFHHFQSHRFLIGSTKLLFFFFLSLSFTFFKLCSYSIATSPSVYQFLFNLLLLFFFFFLLFHSSIVARYSCLYNINCIILKLLISDTSVENLSCLFYFIPQTKSSSQLVTSYGLQGSYFLFKKKIK</sequence>
<gene>
    <name evidence="2" type="ORF">MG3_05270</name>
</gene>
<evidence type="ECO:0000313" key="2">
    <source>
        <dbReference type="EMBL" id="KGR04643.1"/>
    </source>
</evidence>
<proteinExistence type="predicted"/>
<name>A0AB34PKV4_CANAX</name>
<dbReference type="AlphaFoldDB" id="A0AB34PKV4"/>
<organism evidence="2 3">
    <name type="scientific">Candida albicans P78048</name>
    <dbReference type="NCBI Taxonomy" id="1094989"/>
    <lineage>
        <taxon>Eukaryota</taxon>
        <taxon>Fungi</taxon>
        <taxon>Dikarya</taxon>
        <taxon>Ascomycota</taxon>
        <taxon>Saccharomycotina</taxon>
        <taxon>Pichiomycetes</taxon>
        <taxon>Debaryomycetaceae</taxon>
        <taxon>Candida/Lodderomyces clade</taxon>
        <taxon>Candida</taxon>
    </lineage>
</organism>
<keyword evidence="1" id="KW-1133">Transmembrane helix</keyword>
<accession>A0AB34PKV4</accession>
<feature type="transmembrane region" description="Helical" evidence="1">
    <location>
        <begin position="17"/>
        <end position="37"/>
    </location>
</feature>
<dbReference type="EMBL" id="AJIX01000041">
    <property type="protein sequence ID" value="KGR04643.1"/>
    <property type="molecule type" value="Genomic_DNA"/>
</dbReference>
<evidence type="ECO:0008006" key="4">
    <source>
        <dbReference type="Google" id="ProtNLM"/>
    </source>
</evidence>
<evidence type="ECO:0000313" key="3">
    <source>
        <dbReference type="Proteomes" id="UP000030161"/>
    </source>
</evidence>
<evidence type="ECO:0000256" key="1">
    <source>
        <dbReference type="SAM" id="Phobius"/>
    </source>
</evidence>
<keyword evidence="1" id="KW-0472">Membrane</keyword>
<protein>
    <recommendedName>
        <fullName evidence="4">Transmembrane protein</fullName>
    </recommendedName>
</protein>
<keyword evidence="1" id="KW-0812">Transmembrane</keyword>
<feature type="transmembrane region" description="Helical" evidence="1">
    <location>
        <begin position="43"/>
        <end position="61"/>
    </location>
</feature>
<comment type="caution">
    <text evidence="2">The sequence shown here is derived from an EMBL/GenBank/DDBJ whole genome shotgun (WGS) entry which is preliminary data.</text>
</comment>
<reference evidence="2 3" key="1">
    <citation type="submission" date="2013-12" db="EMBL/GenBank/DDBJ databases">
        <title>The Genome Sequence of Candida albicans P78048.</title>
        <authorList>
            <consortium name="The Broad Institute Genome Sequencing Platform"/>
            <consortium name="The Broad Institute Genome Sequencing Center for Infectious Disease"/>
            <person name="Cuomo C."/>
            <person name="Bennett R."/>
            <person name="Hirakawa M."/>
            <person name="Noverr M."/>
            <person name="Mitchell A."/>
            <person name="Young S.K."/>
            <person name="Zeng Q."/>
            <person name="Gargeya S."/>
            <person name="Fitzgerald M."/>
            <person name="Abouelleil A."/>
            <person name="Alvarado L."/>
            <person name="Berlin A.M."/>
            <person name="Chapman S.B."/>
            <person name="Dewar J."/>
            <person name="Goldberg J."/>
            <person name="Griggs A."/>
            <person name="Gujja S."/>
            <person name="Hansen M."/>
            <person name="Howarth C."/>
            <person name="Imamovic A."/>
            <person name="Larimer J."/>
            <person name="McCowan C."/>
            <person name="Murphy C."/>
            <person name="Pearson M."/>
            <person name="Priest M."/>
            <person name="Roberts A."/>
            <person name="Saif S."/>
            <person name="Shea T."/>
            <person name="Sykes S."/>
            <person name="Wortman J."/>
            <person name="Nusbaum C."/>
            <person name="Birren B."/>
        </authorList>
    </citation>
    <scope>NUCLEOTIDE SEQUENCE [LARGE SCALE GENOMIC DNA]</scope>
    <source>
        <strain evidence="2 3">P78048</strain>
    </source>
</reference>